<dbReference type="AlphaFoldDB" id="A0A061EJ97"/>
<feature type="compositionally biased region" description="Basic and acidic residues" evidence="1">
    <location>
        <begin position="47"/>
        <end position="58"/>
    </location>
</feature>
<feature type="compositionally biased region" description="Low complexity" evidence="1">
    <location>
        <begin position="140"/>
        <end position="155"/>
    </location>
</feature>
<evidence type="ECO:0000313" key="3">
    <source>
        <dbReference type="Proteomes" id="UP000026915"/>
    </source>
</evidence>
<dbReference type="EMBL" id="CM001882">
    <property type="protein sequence ID" value="EOY04492.1"/>
    <property type="molecule type" value="Genomic_DNA"/>
</dbReference>
<organism evidence="2 3">
    <name type="scientific">Theobroma cacao</name>
    <name type="common">Cacao</name>
    <name type="synonym">Cocoa</name>
    <dbReference type="NCBI Taxonomy" id="3641"/>
    <lineage>
        <taxon>Eukaryota</taxon>
        <taxon>Viridiplantae</taxon>
        <taxon>Streptophyta</taxon>
        <taxon>Embryophyta</taxon>
        <taxon>Tracheophyta</taxon>
        <taxon>Spermatophyta</taxon>
        <taxon>Magnoliopsida</taxon>
        <taxon>eudicotyledons</taxon>
        <taxon>Gunneridae</taxon>
        <taxon>Pentapetalae</taxon>
        <taxon>rosids</taxon>
        <taxon>malvids</taxon>
        <taxon>Malvales</taxon>
        <taxon>Malvaceae</taxon>
        <taxon>Byttnerioideae</taxon>
        <taxon>Theobroma</taxon>
    </lineage>
</organism>
<protein>
    <submittedName>
        <fullName evidence="2">Uncharacterized protein</fullName>
    </submittedName>
</protein>
<sequence length="155" mass="17093">MVVQKNNRRTTMQKAKPAEQMEKPRPTANLGSRFVVLDSEDMEQDEETAKGKKQVPKESKIAFSSGSFKLTQQSNLEISDSVVQRNPSLQPLQIQNSKIDISPESGGDKNERGAGVNGAAREKLTEPMEDDNPIPQGAYENSLSMELESNEVVAM</sequence>
<dbReference type="InParanoid" id="A0A061EJ97"/>
<dbReference type="Proteomes" id="UP000026915">
    <property type="component" value="Chromosome 4"/>
</dbReference>
<feature type="compositionally biased region" description="Basic and acidic residues" evidence="1">
    <location>
        <begin position="16"/>
        <end position="25"/>
    </location>
</feature>
<accession>A0A061EJ97</accession>
<feature type="region of interest" description="Disordered" evidence="1">
    <location>
        <begin position="39"/>
        <end position="58"/>
    </location>
</feature>
<name>A0A061EJ97_THECC</name>
<reference evidence="2 3" key="1">
    <citation type="journal article" date="2013" name="Genome Biol.">
        <title>The genome sequence of the most widely cultivated cacao type and its use to identify candidate genes regulating pod color.</title>
        <authorList>
            <person name="Motamayor J.C."/>
            <person name="Mockaitis K."/>
            <person name="Schmutz J."/>
            <person name="Haiminen N."/>
            <person name="Iii D.L."/>
            <person name="Cornejo O."/>
            <person name="Findley S.D."/>
            <person name="Zheng P."/>
            <person name="Utro F."/>
            <person name="Royaert S."/>
            <person name="Saski C."/>
            <person name="Jenkins J."/>
            <person name="Podicheti R."/>
            <person name="Zhao M."/>
            <person name="Scheffler B.E."/>
            <person name="Stack J.C."/>
            <person name="Feltus F.A."/>
            <person name="Mustiga G.M."/>
            <person name="Amores F."/>
            <person name="Phillips W."/>
            <person name="Marelli J.P."/>
            <person name="May G.D."/>
            <person name="Shapiro H."/>
            <person name="Ma J."/>
            <person name="Bustamante C.D."/>
            <person name="Schnell R.J."/>
            <person name="Main D."/>
            <person name="Gilbert D."/>
            <person name="Parida L."/>
            <person name="Kuhn D.N."/>
        </authorList>
    </citation>
    <scope>NUCLEOTIDE SEQUENCE [LARGE SCALE GENOMIC DNA]</scope>
    <source>
        <strain evidence="3">cv. Matina 1-6</strain>
    </source>
</reference>
<evidence type="ECO:0000313" key="2">
    <source>
        <dbReference type="EMBL" id="EOY04492.1"/>
    </source>
</evidence>
<dbReference type="HOGENOM" id="CLU_1698664_0_0_1"/>
<gene>
    <name evidence="2" type="ORF">TCM_019734</name>
</gene>
<feature type="region of interest" description="Disordered" evidence="1">
    <location>
        <begin position="1"/>
        <end position="31"/>
    </location>
</feature>
<dbReference type="Gramene" id="EOY04492">
    <property type="protein sequence ID" value="EOY04492"/>
    <property type="gene ID" value="TCM_019734"/>
</dbReference>
<keyword evidence="3" id="KW-1185">Reference proteome</keyword>
<feature type="region of interest" description="Disordered" evidence="1">
    <location>
        <begin position="94"/>
        <end position="155"/>
    </location>
</feature>
<proteinExistence type="predicted"/>
<evidence type="ECO:0000256" key="1">
    <source>
        <dbReference type="SAM" id="MobiDB-lite"/>
    </source>
</evidence>